<name>A0A1E1F0B6_9SPHN</name>
<organism evidence="4 5">
    <name type="scientific">Sphingobium cloacae</name>
    <dbReference type="NCBI Taxonomy" id="120107"/>
    <lineage>
        <taxon>Bacteria</taxon>
        <taxon>Pseudomonadati</taxon>
        <taxon>Pseudomonadota</taxon>
        <taxon>Alphaproteobacteria</taxon>
        <taxon>Sphingomonadales</taxon>
        <taxon>Sphingomonadaceae</taxon>
        <taxon>Sphingobium</taxon>
    </lineage>
</organism>
<protein>
    <submittedName>
        <fullName evidence="4">Ubiquinone biosynthesis protein</fullName>
    </submittedName>
</protein>
<keyword evidence="2" id="KW-0472">Membrane</keyword>
<accession>A0A1E1F0B6</accession>
<dbReference type="AlphaFoldDB" id="A0A1E1F0B6"/>
<evidence type="ECO:0000313" key="5">
    <source>
        <dbReference type="Proteomes" id="UP000218272"/>
    </source>
</evidence>
<feature type="domain" description="ABC1 atypical kinase-like" evidence="3">
    <location>
        <begin position="88"/>
        <end position="330"/>
    </location>
</feature>
<evidence type="ECO:0000256" key="1">
    <source>
        <dbReference type="ARBA" id="ARBA00009670"/>
    </source>
</evidence>
<dbReference type="PANTHER" id="PTHR10566">
    <property type="entry name" value="CHAPERONE-ACTIVITY OF BC1 COMPLEX CABC1 -RELATED"/>
    <property type="match status" value="1"/>
</dbReference>
<dbReference type="KEGG" id="sclo:SCLO_1009300"/>
<dbReference type="RefSeq" id="WP_066520680.1">
    <property type="nucleotide sequence ID" value="NZ_AP017655.1"/>
</dbReference>
<keyword evidence="2" id="KW-1133">Transmembrane helix</keyword>
<reference evidence="4 5" key="1">
    <citation type="submission" date="2016-10" db="EMBL/GenBank/DDBJ databases">
        <title>Complete Genome Sequence of the Nonylphenol-Degrading Bacterium Sphingobium cloacae JCM 10874T.</title>
        <authorList>
            <person name="Ootsuka M."/>
            <person name="Nishizawa T."/>
            <person name="Ohta H."/>
        </authorList>
    </citation>
    <scope>NUCLEOTIDE SEQUENCE [LARGE SCALE GENOMIC DNA]</scope>
    <source>
        <strain evidence="4 5">JCM 10874</strain>
    </source>
</reference>
<dbReference type="InterPro" id="IPR050154">
    <property type="entry name" value="UbiB_kinase"/>
</dbReference>
<evidence type="ECO:0000259" key="3">
    <source>
        <dbReference type="Pfam" id="PF03109"/>
    </source>
</evidence>
<dbReference type="CDD" id="cd05121">
    <property type="entry name" value="ABC1_ADCK3-like"/>
    <property type="match status" value="1"/>
</dbReference>
<proteinExistence type="inferred from homology"/>
<keyword evidence="5" id="KW-1185">Reference proteome</keyword>
<comment type="similarity">
    <text evidence="1">Belongs to the protein kinase superfamily. ADCK protein kinase family.</text>
</comment>
<dbReference type="Pfam" id="PF03109">
    <property type="entry name" value="ABC1"/>
    <property type="match status" value="1"/>
</dbReference>
<sequence length="502" mass="54209">MLKTLVVAARDRERLAEISAVAARYGLDVLLARLGLGQDRDSGSEPPDLPRRTRQALEALGPTFVKLGQILATRRDLLPDPWVAEFEKLHSEAPTLPFDALRPRLEEALGEPPETAFAHFDTAPLAAASMAQVHRATLRDGNEVVVKIRRPGIRQKMQADLRLITHLAAIVESGSREARHFQPRALVGQLLDTVLEELDFTQEGRNADRLREDLSGHPGVVIPAIHWRFSSETVLVMDYVAGVAPRDGESLRAAGIDPAAIADLGAELVLDMVLVNGRFHGDPHPGNLLCLPGDRLALLDLGLIGHVSARRQQEFLTFILALRSGDAPTLADTLALWSAGSGVARERILTAAEHLTARHSNGPLVLGALVADFFPLLRKEGLVLPPDLALIFKALITMDGVLNAIQPGFDLSEAIQRARGRLVMNRLAASRSQDKIVALLLEASRIADDAPRLLRAFTRKLETEPEAQRSGPSDGAIIAGAKWIAGAVLAAGALVALMLGLR</sequence>
<keyword evidence="4" id="KW-0830">Ubiquinone</keyword>
<evidence type="ECO:0000256" key="2">
    <source>
        <dbReference type="SAM" id="Phobius"/>
    </source>
</evidence>
<dbReference type="EMBL" id="AP017655">
    <property type="protein sequence ID" value="BAV63970.1"/>
    <property type="molecule type" value="Genomic_DNA"/>
</dbReference>
<evidence type="ECO:0000313" key="4">
    <source>
        <dbReference type="EMBL" id="BAV63970.1"/>
    </source>
</evidence>
<dbReference type="InterPro" id="IPR004147">
    <property type="entry name" value="ABC1_dom"/>
</dbReference>
<dbReference type="SUPFAM" id="SSF56112">
    <property type="entry name" value="Protein kinase-like (PK-like)"/>
    <property type="match status" value="1"/>
</dbReference>
<dbReference type="InterPro" id="IPR011009">
    <property type="entry name" value="Kinase-like_dom_sf"/>
</dbReference>
<dbReference type="Proteomes" id="UP000218272">
    <property type="component" value="Chromosome SCLO_1"/>
</dbReference>
<dbReference type="OrthoDB" id="9795390at2"/>
<gene>
    <name evidence="4" type="ORF">SCLO_1009300</name>
</gene>
<keyword evidence="2" id="KW-0812">Transmembrane</keyword>
<feature type="transmembrane region" description="Helical" evidence="2">
    <location>
        <begin position="483"/>
        <end position="501"/>
    </location>
</feature>
<dbReference type="PANTHER" id="PTHR10566:SF113">
    <property type="entry name" value="PROTEIN ACTIVITY OF BC1 COMPLEX KINASE 7, CHLOROPLASTIC"/>
    <property type="match status" value="1"/>
</dbReference>